<feature type="domain" description="Transferrin-like" evidence="10">
    <location>
        <begin position="427"/>
        <end position="774"/>
    </location>
</feature>
<evidence type="ECO:0000256" key="8">
    <source>
        <dbReference type="SAM" id="MobiDB-lite"/>
    </source>
</evidence>
<feature type="transmembrane region" description="Helical" evidence="9">
    <location>
        <begin position="775"/>
        <end position="797"/>
    </location>
</feature>
<sequence length="799" mass="90052">MVAIDREIARFGRDYVSLRCYEASKKEDCMKVLDSETVHVTTLDAGEVFIGGRYHSLVPIMQEIDVNRVKYQYAVAVVKKGTLSDVTSLQHLRGKKACFAGTETLAGWIIPLHTLMKHGGLEVIDCNNHVKSTLKYFGPSCAVNSLVDRYNPLGDNEDKLCKLCNGEILDKRCTNADPYAGYEGALKCLIEAGEIAFLLHSTVDQYLATNYDYNSVKKSDFELLCPDGSRSDVDNYRNCHWDQVPTRAIVVSSATRPETRRLYQKFFEKAAKLFSKGIPANSTNFGDRDRDRSYGNDRFDNRYNDNNNYNYNYNNNNNNDGYGNYGYNNETNRGFRDENRDGNFANSNNRYETNSNNWNDPLAVRPLEVFDLFESAPKFGNVHNLLFSDSATDFISLPDNEQTYSSYLGQKSEDAILGVRSCTVERMVLCVTSQQEFDKCVKMKIALKAQLLKPELSCALYHSQIKCMQAIQNGEADVAVFDAGDVYTGGLVYNLVPFMSEVYNLGTPDYYVVAVAKENDQATDITYLKNKYTCHTGINHAAGWIYPLAYMISNKWIRGYGCDSIRAAAEYFTKSCVPGALSNEYNIGVPYDNMCDLCHGLSRHYCRRDASEAYFGHSGALRCLVEGGGDVAFVKHTTVFENVDGKRREFWARNTFKNDFQLLCPDGTRKSSDEYETCNLGKVKANAIVARGGEYGYNEIEINAYINLFVYAQQFYGRKEADEFSFSMFSSTPPYTDLIFQDATQQLVIIPENMREYSRYLGPDFMRAKRIVDCAAGASATEFSILALLSVGVALIISR</sequence>
<dbReference type="PROSITE" id="PS00205">
    <property type="entry name" value="TRANSFERRIN_LIKE_1"/>
    <property type="match status" value="1"/>
</dbReference>
<keyword evidence="9" id="KW-1133">Transmembrane helix</keyword>
<keyword evidence="2" id="KW-0964">Secreted</keyword>
<evidence type="ECO:0000256" key="4">
    <source>
        <dbReference type="ARBA" id="ARBA00023157"/>
    </source>
</evidence>
<keyword evidence="6" id="KW-0408">Iron</keyword>
<dbReference type="Pfam" id="PF00405">
    <property type="entry name" value="Transferrin"/>
    <property type="match status" value="2"/>
</dbReference>
<dbReference type="FunFam" id="3.40.190.10:FF:000095">
    <property type="entry name" value="Lactotransferrin"/>
    <property type="match status" value="1"/>
</dbReference>
<feature type="binding site" evidence="5">
    <location>
        <position position="542"/>
    </location>
    <ligand>
        <name>hydrogencarbonate</name>
        <dbReference type="ChEBI" id="CHEBI:17544"/>
        <label>1</label>
    </ligand>
</feature>
<dbReference type="GO" id="GO:0055037">
    <property type="term" value="C:recycling endosome"/>
    <property type="evidence" value="ECO:0007669"/>
    <property type="project" value="TreeGrafter"/>
</dbReference>
<feature type="binding site" evidence="5">
    <location>
        <position position="543"/>
    </location>
    <ligand>
        <name>hydrogencarbonate</name>
        <dbReference type="ChEBI" id="CHEBI:17544"/>
        <label>1</label>
    </ligand>
</feature>
<feature type="binding site" evidence="5">
    <location>
        <position position="536"/>
    </location>
    <ligand>
        <name>hydrogencarbonate</name>
        <dbReference type="ChEBI" id="CHEBI:17544"/>
        <label>1</label>
    </ligand>
</feature>
<feature type="disulfide bond" evidence="7">
    <location>
        <begin position="141"/>
        <end position="164"/>
    </location>
</feature>
<comment type="caution">
    <text evidence="11">The sequence shown here is derived from an EMBL/GenBank/DDBJ whole genome shotgun (WGS) entry which is preliminary data.</text>
</comment>
<protein>
    <submittedName>
        <fullName evidence="11">Melanotransferrin</fullName>
    </submittedName>
</protein>
<feature type="disulfide bond" evidence="7">
    <location>
        <begin position="534"/>
        <end position="623"/>
    </location>
</feature>
<feature type="disulfide bond" evidence="7">
    <location>
        <begin position="430"/>
        <end position="467"/>
    </location>
</feature>
<dbReference type="InterPro" id="IPR001156">
    <property type="entry name" value="Transferrin-like_dom"/>
</dbReference>
<organism evidence="11 12">
    <name type="scientific">Cotesia congregata</name>
    <name type="common">Parasitoid wasp</name>
    <name type="synonym">Apanteles congregatus</name>
    <dbReference type="NCBI Taxonomy" id="51543"/>
    <lineage>
        <taxon>Eukaryota</taxon>
        <taxon>Metazoa</taxon>
        <taxon>Ecdysozoa</taxon>
        <taxon>Arthropoda</taxon>
        <taxon>Hexapoda</taxon>
        <taxon>Insecta</taxon>
        <taxon>Pterygota</taxon>
        <taxon>Neoptera</taxon>
        <taxon>Endopterygota</taxon>
        <taxon>Hymenoptera</taxon>
        <taxon>Apocrita</taxon>
        <taxon>Ichneumonoidea</taxon>
        <taxon>Braconidae</taxon>
        <taxon>Microgastrinae</taxon>
        <taxon>Cotesia</taxon>
    </lineage>
</organism>
<feature type="binding site" evidence="6">
    <location>
        <position position="44"/>
    </location>
    <ligand>
        <name>Fe(3+)</name>
        <dbReference type="ChEBI" id="CHEBI:29034"/>
        <label>1</label>
    </ligand>
</feature>
<evidence type="ECO:0000256" key="6">
    <source>
        <dbReference type="PIRSR" id="PIRSR002549-3"/>
    </source>
</evidence>
<dbReference type="GO" id="GO:0005615">
    <property type="term" value="C:extracellular space"/>
    <property type="evidence" value="ECO:0007669"/>
    <property type="project" value="InterPro"/>
</dbReference>
<evidence type="ECO:0000259" key="10">
    <source>
        <dbReference type="PROSITE" id="PS51408"/>
    </source>
</evidence>
<dbReference type="AlphaFoldDB" id="A0A8J2H3A3"/>
<reference evidence="11" key="1">
    <citation type="submission" date="2021-04" db="EMBL/GenBank/DDBJ databases">
        <authorList>
            <person name="Chebbi M.A.C M."/>
        </authorList>
    </citation>
    <scope>NUCLEOTIDE SEQUENCE</scope>
</reference>
<dbReference type="PANTHER" id="PTHR11485:SF29">
    <property type="entry name" value="TRANSFERRIN 2"/>
    <property type="match status" value="1"/>
</dbReference>
<evidence type="ECO:0000313" key="12">
    <source>
        <dbReference type="Proteomes" id="UP000786811"/>
    </source>
</evidence>
<keyword evidence="12" id="KW-1185">Reference proteome</keyword>
<evidence type="ECO:0000256" key="7">
    <source>
        <dbReference type="PIRSR" id="PIRSR002549-4"/>
    </source>
</evidence>
<dbReference type="OrthoDB" id="9981115at2759"/>
<feature type="disulfide bond" evidence="7">
    <location>
        <begin position="98"/>
        <end position="188"/>
    </location>
</feature>
<evidence type="ECO:0000256" key="1">
    <source>
        <dbReference type="ARBA" id="ARBA00004613"/>
    </source>
</evidence>
<evidence type="ECO:0000256" key="3">
    <source>
        <dbReference type="ARBA" id="ARBA00022737"/>
    </source>
</evidence>
<dbReference type="InterPro" id="IPR016357">
    <property type="entry name" value="Transferrin"/>
</dbReference>
<feature type="disulfide bond" evidence="7">
    <location>
        <begin position="225"/>
        <end position="239"/>
    </location>
</feature>
<proteinExistence type="predicted"/>
<dbReference type="SUPFAM" id="SSF53850">
    <property type="entry name" value="Periplasmic binding protein-like II"/>
    <property type="match status" value="2"/>
</dbReference>
<feature type="binding site" evidence="6">
    <location>
        <position position="482"/>
    </location>
    <ligand>
        <name>Fe(3+)</name>
        <dbReference type="ChEBI" id="CHEBI:29034"/>
        <label>1</label>
    </ligand>
</feature>
<evidence type="ECO:0000256" key="2">
    <source>
        <dbReference type="ARBA" id="ARBA00022525"/>
    </source>
</evidence>
<feature type="disulfide bond" evidence="7">
    <location>
        <begin position="664"/>
        <end position="678"/>
    </location>
</feature>
<dbReference type="CDD" id="cd13529">
    <property type="entry name" value="PBP2_transferrin"/>
    <property type="match status" value="2"/>
</dbReference>
<feature type="disulfide bond" evidence="7">
    <location>
        <begin position="595"/>
        <end position="606"/>
    </location>
</feature>
<feature type="binding site" evidence="5">
    <location>
        <position position="106"/>
    </location>
    <ligand>
        <name>hydrogencarbonate</name>
        <dbReference type="ChEBI" id="CHEBI:17544"/>
        <label>1</label>
    </ligand>
</feature>
<feature type="binding site" evidence="5">
    <location>
        <position position="107"/>
    </location>
    <ligand>
        <name>hydrogencarbonate</name>
        <dbReference type="ChEBI" id="CHEBI:17544"/>
        <label>1</label>
    </ligand>
</feature>
<feature type="binding site" evidence="6">
    <location>
        <position position="510"/>
    </location>
    <ligand>
        <name>Fe(3+)</name>
        <dbReference type="ChEBI" id="CHEBI:29034"/>
        <label>1</label>
    </ligand>
</feature>
<keyword evidence="4 7" id="KW-1015">Disulfide bond</keyword>
<accession>A0A8J2H3A3</accession>
<dbReference type="GO" id="GO:0005769">
    <property type="term" value="C:early endosome"/>
    <property type="evidence" value="ECO:0007669"/>
    <property type="project" value="TreeGrafter"/>
</dbReference>
<dbReference type="Gene3D" id="3.40.190.10">
    <property type="entry name" value="Periplasmic binding protein-like II"/>
    <property type="match status" value="5"/>
</dbReference>
<dbReference type="GO" id="GO:0046872">
    <property type="term" value="F:metal ion binding"/>
    <property type="evidence" value="ECO:0007669"/>
    <property type="project" value="UniProtKB-KW"/>
</dbReference>
<dbReference type="PRINTS" id="PR00422">
    <property type="entry name" value="TRANSFERRIN"/>
</dbReference>
<dbReference type="EMBL" id="CAJNRD030001114">
    <property type="protein sequence ID" value="CAG5074014.1"/>
    <property type="molecule type" value="Genomic_DNA"/>
</dbReference>
<feature type="disulfide bond" evidence="7">
    <location>
        <begin position="440"/>
        <end position="458"/>
    </location>
</feature>
<dbReference type="PIRSF" id="PIRSF002549">
    <property type="entry name" value="Transferrin"/>
    <property type="match status" value="1"/>
</dbReference>
<feature type="binding site" evidence="6">
    <location>
        <position position="182"/>
    </location>
    <ligand>
        <name>Fe(3+)</name>
        <dbReference type="ChEBI" id="CHEBI:29034"/>
        <label>1</label>
    </ligand>
</feature>
<dbReference type="PROSITE" id="PS51408">
    <property type="entry name" value="TRANSFERRIN_LIKE_4"/>
    <property type="match status" value="2"/>
</dbReference>
<keyword evidence="9" id="KW-0472">Membrane</keyword>
<feature type="disulfide bond" evidence="7">
    <location>
        <begin position="576"/>
        <end position="598"/>
    </location>
</feature>
<feature type="compositionally biased region" description="Basic and acidic residues" evidence="8">
    <location>
        <begin position="286"/>
        <end position="303"/>
    </location>
</feature>
<dbReference type="InterPro" id="IPR018195">
    <property type="entry name" value="Transferrin_Fe_BS"/>
</dbReference>
<gene>
    <name evidence="11" type="ORF">HICCMSTLAB_LOCUS786</name>
</gene>
<keyword evidence="6" id="KW-0479">Metal-binding</keyword>
<comment type="subcellular location">
    <subcellularLocation>
        <location evidence="1">Secreted</location>
    </subcellularLocation>
</comment>
<evidence type="ECO:0000256" key="5">
    <source>
        <dbReference type="PIRSR" id="PIRSR002549-2"/>
    </source>
</evidence>
<evidence type="ECO:0000313" key="11">
    <source>
        <dbReference type="EMBL" id="CAG5074014.1"/>
    </source>
</evidence>
<dbReference type="PANTHER" id="PTHR11485">
    <property type="entry name" value="TRANSFERRIN"/>
    <property type="match status" value="1"/>
</dbReference>
<dbReference type="GO" id="GO:0006826">
    <property type="term" value="P:iron ion transport"/>
    <property type="evidence" value="ECO:0007669"/>
    <property type="project" value="TreeGrafter"/>
</dbReference>
<keyword evidence="3" id="KW-0677">Repeat</keyword>
<evidence type="ECO:0000256" key="9">
    <source>
        <dbReference type="SAM" id="Phobius"/>
    </source>
</evidence>
<feature type="region of interest" description="Disordered" evidence="8">
    <location>
        <begin position="284"/>
        <end position="308"/>
    </location>
</feature>
<dbReference type="SMART" id="SM00094">
    <property type="entry name" value="TR_FER"/>
    <property type="match status" value="2"/>
</dbReference>
<name>A0A8J2H3A3_COTCN</name>
<feature type="domain" description="Transferrin-like" evidence="10">
    <location>
        <begin position="1"/>
        <end position="327"/>
    </location>
</feature>
<dbReference type="Proteomes" id="UP000786811">
    <property type="component" value="Unassembled WGS sequence"/>
</dbReference>
<dbReference type="GO" id="GO:0005886">
    <property type="term" value="C:plasma membrane"/>
    <property type="evidence" value="ECO:0007669"/>
    <property type="project" value="TreeGrafter"/>
</dbReference>
<keyword evidence="9" id="KW-0812">Transmembrane</keyword>